<comment type="caution">
    <text evidence="2">The sequence shown here is derived from an EMBL/GenBank/DDBJ whole genome shotgun (WGS) entry which is preliminary data.</text>
</comment>
<dbReference type="Proteomes" id="UP000310108">
    <property type="component" value="Unassembled WGS sequence"/>
</dbReference>
<keyword evidence="3" id="KW-1185">Reference proteome</keyword>
<keyword evidence="1" id="KW-0472">Membrane</keyword>
<evidence type="ECO:0000313" key="3">
    <source>
        <dbReference type="Proteomes" id="UP000310108"/>
    </source>
</evidence>
<gene>
    <name evidence="2" type="ORF">CTA1_10322</name>
</gene>
<keyword evidence="1" id="KW-0812">Transmembrane</keyword>
<feature type="transmembrane region" description="Helical" evidence="1">
    <location>
        <begin position="34"/>
        <end position="57"/>
    </location>
</feature>
<reference evidence="2 3" key="1">
    <citation type="journal article" date="2019" name="PLoS ONE">
        <title>Comparative genome analysis indicates high evolutionary potential of pathogenicity genes in Colletotrichum tanaceti.</title>
        <authorList>
            <person name="Lelwala R.V."/>
            <person name="Korhonen P.K."/>
            <person name="Young N.D."/>
            <person name="Scott J.B."/>
            <person name="Ades P.A."/>
            <person name="Gasser R.B."/>
            <person name="Taylor P.W.J."/>
        </authorList>
    </citation>
    <scope>NUCLEOTIDE SEQUENCE [LARGE SCALE GENOMIC DNA]</scope>
    <source>
        <strain evidence="2">BRIP57314</strain>
    </source>
</reference>
<dbReference type="EMBL" id="PJEX01000296">
    <property type="protein sequence ID" value="TKW51573.1"/>
    <property type="molecule type" value="Genomic_DNA"/>
</dbReference>
<name>A0A4U6X8Z4_9PEZI</name>
<dbReference type="AlphaFoldDB" id="A0A4U6X8Z4"/>
<accession>A0A4U6X8Z4</accession>
<organism evidence="2 3">
    <name type="scientific">Colletotrichum tanaceti</name>
    <dbReference type="NCBI Taxonomy" id="1306861"/>
    <lineage>
        <taxon>Eukaryota</taxon>
        <taxon>Fungi</taxon>
        <taxon>Dikarya</taxon>
        <taxon>Ascomycota</taxon>
        <taxon>Pezizomycotina</taxon>
        <taxon>Sordariomycetes</taxon>
        <taxon>Hypocreomycetidae</taxon>
        <taxon>Glomerellales</taxon>
        <taxon>Glomerellaceae</taxon>
        <taxon>Colletotrichum</taxon>
        <taxon>Colletotrichum destructivum species complex</taxon>
    </lineage>
</organism>
<proteinExistence type="predicted"/>
<evidence type="ECO:0000256" key="1">
    <source>
        <dbReference type="SAM" id="Phobius"/>
    </source>
</evidence>
<protein>
    <submittedName>
        <fullName evidence="2">Uncharacterized protein</fullName>
    </submittedName>
</protein>
<sequence length="211" mass="23289">MPKDLHDRPPAPQSAPYTAYAGPPGKADILSRQLAALALIALLYTAAVPFTPIMWILDIDGSSVFDRLLAGIVMLSACYFQWRIAGLTSPLAVFLLLPGAVVGGETRIRNGRVERAGSGGAGFVWRPGFYWPCVVCEAVLLCAAEFGGNELLRRCVVCGVVAGLWLVGYHATPESTRLWAYERIKSWLFWMVLDEMMRVGGRSYNARRRRR</sequence>
<dbReference type="OrthoDB" id="5227396at2759"/>
<evidence type="ECO:0000313" key="2">
    <source>
        <dbReference type="EMBL" id="TKW51573.1"/>
    </source>
</evidence>
<keyword evidence="1" id="KW-1133">Transmembrane helix</keyword>